<gene>
    <name evidence="2" type="ORF">AFERRID_08450</name>
</gene>
<dbReference type="EMBL" id="AP018795">
    <property type="protein sequence ID" value="BBF64627.1"/>
    <property type="molecule type" value="Genomic_DNA"/>
</dbReference>
<evidence type="ECO:0000313" key="2">
    <source>
        <dbReference type="EMBL" id="BBF64627.1"/>
    </source>
</evidence>
<dbReference type="Proteomes" id="UP000280188">
    <property type="component" value="Chromosome"/>
</dbReference>
<name>A0A2Z6IJ06_ACIFI</name>
<organism evidence="2 3">
    <name type="scientific">Acidithiobacillus ferridurans</name>
    <dbReference type="NCBI Taxonomy" id="1232575"/>
    <lineage>
        <taxon>Bacteria</taxon>
        <taxon>Pseudomonadati</taxon>
        <taxon>Pseudomonadota</taxon>
        <taxon>Acidithiobacillia</taxon>
        <taxon>Acidithiobacillales</taxon>
        <taxon>Acidithiobacillaceae</taxon>
        <taxon>Acidithiobacillus</taxon>
    </lineage>
</organism>
<keyword evidence="3" id="KW-1185">Reference proteome</keyword>
<dbReference type="AlphaFoldDB" id="A0A2Z6IJ06"/>
<feature type="transmembrane region" description="Helical" evidence="1">
    <location>
        <begin position="38"/>
        <end position="67"/>
    </location>
</feature>
<reference evidence="2 3" key="1">
    <citation type="journal article" date="2018" name="Microbiol. Resour. Announc.">
        <title>Complete Genome Sequence of Acidithiobacillus ferridurans JCM 18981.</title>
        <authorList>
            <person name="Miyauchi T."/>
            <person name="Kouzuma A."/>
            <person name="Abe T."/>
            <person name="Watanabe K."/>
        </authorList>
    </citation>
    <scope>NUCLEOTIDE SEQUENCE [LARGE SCALE GENOMIC DNA]</scope>
    <source>
        <strain evidence="3">ATCC 33020 / DSM 29468 / JCM 18981 / 11Fe</strain>
    </source>
</reference>
<evidence type="ECO:0000313" key="3">
    <source>
        <dbReference type="Proteomes" id="UP000280188"/>
    </source>
</evidence>
<evidence type="ECO:0000256" key="1">
    <source>
        <dbReference type="SAM" id="Phobius"/>
    </source>
</evidence>
<feature type="transmembrane region" description="Helical" evidence="1">
    <location>
        <begin position="87"/>
        <end position="112"/>
    </location>
</feature>
<sequence length="124" mass="13175">MGLRSPCRAGISCFGCTVAEPRDWLRWLRELLKGAGMVLLVLLAVLVLLALDGLLLIPGLIIAYGITGMAWHWQGFVPDPQAPPGPWVSMAAGLVATLFLAVVDGVALHFLLRDKGQGTPNSSS</sequence>
<accession>A0A2Z6IJ06</accession>
<keyword evidence="1" id="KW-0812">Transmembrane</keyword>
<keyword evidence="1" id="KW-0472">Membrane</keyword>
<protein>
    <submittedName>
        <fullName evidence="2">Uncharacterized protein</fullName>
    </submittedName>
</protein>
<keyword evidence="1" id="KW-1133">Transmembrane helix</keyword>
<proteinExistence type="predicted"/>
<dbReference type="KEGG" id="afj:AFERRID_08450"/>